<evidence type="ECO:0000313" key="3">
    <source>
        <dbReference type="Proteomes" id="UP001331761"/>
    </source>
</evidence>
<organism evidence="2 3">
    <name type="scientific">Trichostrongylus colubriformis</name>
    <name type="common">Black scour worm</name>
    <dbReference type="NCBI Taxonomy" id="6319"/>
    <lineage>
        <taxon>Eukaryota</taxon>
        <taxon>Metazoa</taxon>
        <taxon>Ecdysozoa</taxon>
        <taxon>Nematoda</taxon>
        <taxon>Chromadorea</taxon>
        <taxon>Rhabditida</taxon>
        <taxon>Rhabditina</taxon>
        <taxon>Rhabditomorpha</taxon>
        <taxon>Strongyloidea</taxon>
        <taxon>Trichostrongylidae</taxon>
        <taxon>Trichostrongylus</taxon>
    </lineage>
</organism>
<reference evidence="2 3" key="1">
    <citation type="submission" date="2019-10" db="EMBL/GenBank/DDBJ databases">
        <title>Assembly and Annotation for the nematode Trichostrongylus colubriformis.</title>
        <authorList>
            <person name="Martin J."/>
        </authorList>
    </citation>
    <scope>NUCLEOTIDE SEQUENCE [LARGE SCALE GENOMIC DNA]</scope>
    <source>
        <strain evidence="2">G859</strain>
        <tissue evidence="2">Whole worm</tissue>
    </source>
</reference>
<sequence>MNNTRGQIVSAADLPLDTFLPMVVLVGIVVYCLGMAAVILVIYAKYPHRLKQSAAPAVVTTMVSFMDCSSVLQCLPCSDCSFRRALKACCPNTISLRRLISCECARHHMEGRPSGSDMVCCVVRDSS</sequence>
<comment type="caution">
    <text evidence="2">The sequence shown here is derived from an EMBL/GenBank/DDBJ whole genome shotgun (WGS) entry which is preliminary data.</text>
</comment>
<dbReference type="Proteomes" id="UP001331761">
    <property type="component" value="Unassembled WGS sequence"/>
</dbReference>
<feature type="transmembrane region" description="Helical" evidence="1">
    <location>
        <begin position="20"/>
        <end position="43"/>
    </location>
</feature>
<gene>
    <name evidence="2" type="ORF">GCK32_003497</name>
</gene>
<dbReference type="AlphaFoldDB" id="A0AAN8IRY6"/>
<keyword evidence="1" id="KW-0472">Membrane</keyword>
<keyword evidence="3" id="KW-1185">Reference proteome</keyword>
<evidence type="ECO:0000313" key="2">
    <source>
        <dbReference type="EMBL" id="KAK5984689.1"/>
    </source>
</evidence>
<proteinExistence type="predicted"/>
<keyword evidence="1" id="KW-1133">Transmembrane helix</keyword>
<evidence type="ECO:0000256" key="1">
    <source>
        <dbReference type="SAM" id="Phobius"/>
    </source>
</evidence>
<keyword evidence="1" id="KW-0812">Transmembrane</keyword>
<name>A0AAN8IRY6_TRICO</name>
<dbReference type="EMBL" id="WIXE01002573">
    <property type="protein sequence ID" value="KAK5984689.1"/>
    <property type="molecule type" value="Genomic_DNA"/>
</dbReference>
<protein>
    <submittedName>
        <fullName evidence="2">Uncharacterized protein</fullName>
    </submittedName>
</protein>
<accession>A0AAN8IRY6</accession>